<dbReference type="OrthoDB" id="245989at2759"/>
<evidence type="ECO:0000313" key="8">
    <source>
        <dbReference type="EMBL" id="RCH78955.1"/>
    </source>
</evidence>
<evidence type="ECO:0000256" key="1">
    <source>
        <dbReference type="ARBA" id="ARBA00004141"/>
    </source>
</evidence>
<dbReference type="Pfam" id="PF19055">
    <property type="entry name" value="ABC2_membrane_7"/>
    <property type="match status" value="1"/>
</dbReference>
<comment type="caution">
    <text evidence="8">The sequence shown here is derived from an EMBL/GenBank/DDBJ whole genome shotgun (WGS) entry which is preliminary data.</text>
</comment>
<feature type="region of interest" description="Disordered" evidence="6">
    <location>
        <begin position="429"/>
        <end position="450"/>
    </location>
</feature>
<keyword evidence="2" id="KW-0813">Transport</keyword>
<evidence type="ECO:0000256" key="2">
    <source>
        <dbReference type="ARBA" id="ARBA00022448"/>
    </source>
</evidence>
<dbReference type="CDD" id="cd03233">
    <property type="entry name" value="ABCG_PDR_domain1"/>
    <property type="match status" value="1"/>
</dbReference>
<name>A0A367IMQ8_RHIST</name>
<dbReference type="PROSITE" id="PS50893">
    <property type="entry name" value="ABC_TRANSPORTER_2"/>
    <property type="match status" value="1"/>
</dbReference>
<sequence>MRDNEFGEQNVDNVDISAAVAEYHALESELSRKSWISAVSVDELEKAEVKTEEFSLSDFLHGMSNDQKQAGLHLKHLGVVWKHLTVEGLGAEAHTIPTAISGLIKYLQFWKLLGFQSKNSTKVILRNISGFCKEGEMLLLLGRPGAGCTTLLKIIANMRDSFTSVKGDVNYGGYNHKKFAKHFRGQTCYNPEEDLHYPTLTTKQTLQFALRTKTPGTRLPNETKKEFVEKIIHLLGNMLGLSKQMNVMVGNHSIRGLSGGERKRLSIAEQMTTQSTINCWDCSTRGLDAASALDYVRSLRIMTDVFQKTTLATLYQASNNIFGLFDKVILLDDGYCIYFGPVAQAKAYFEELGFYCPPRKSTPDFLTGVCNPIEREIKPGYEDSVPVFASQFQERFYESPTYKSMMNELEAYERAIQFEHHKEAFKTAMDEEHQKRASKKSPYVASFYQQ</sequence>
<dbReference type="STRING" id="4846.A0A367IMQ8"/>
<protein>
    <recommendedName>
        <fullName evidence="7">ABC transporter domain-containing protein</fullName>
    </recommendedName>
</protein>
<dbReference type="AlphaFoldDB" id="A0A367IMQ8"/>
<dbReference type="InterPro" id="IPR027417">
    <property type="entry name" value="P-loop_NTPase"/>
</dbReference>
<keyword evidence="5" id="KW-0472">Membrane</keyword>
<dbReference type="InterPro" id="IPR043926">
    <property type="entry name" value="ABCG_dom"/>
</dbReference>
<keyword evidence="9" id="KW-1185">Reference proteome</keyword>
<dbReference type="GO" id="GO:0005524">
    <property type="term" value="F:ATP binding"/>
    <property type="evidence" value="ECO:0007669"/>
    <property type="project" value="InterPro"/>
</dbReference>
<reference evidence="8 9" key="1">
    <citation type="journal article" date="2018" name="G3 (Bethesda)">
        <title>Phylogenetic and Phylogenomic Definition of Rhizopus Species.</title>
        <authorList>
            <person name="Gryganskyi A.P."/>
            <person name="Golan J."/>
            <person name="Dolatabadi S."/>
            <person name="Mondo S."/>
            <person name="Robb S."/>
            <person name="Idnurm A."/>
            <person name="Muszewska A."/>
            <person name="Steczkiewicz K."/>
            <person name="Masonjones S."/>
            <person name="Liao H.L."/>
            <person name="Gajdeczka M.T."/>
            <person name="Anike F."/>
            <person name="Vuek A."/>
            <person name="Anishchenko I.M."/>
            <person name="Voigt K."/>
            <person name="de Hoog G.S."/>
            <person name="Smith M.E."/>
            <person name="Heitman J."/>
            <person name="Vilgalys R."/>
            <person name="Stajich J.E."/>
        </authorList>
    </citation>
    <scope>NUCLEOTIDE SEQUENCE [LARGE SCALE GENOMIC DNA]</scope>
    <source>
        <strain evidence="8 9">LSU 92-RS-03</strain>
    </source>
</reference>
<feature type="non-terminal residue" evidence="8">
    <location>
        <position position="450"/>
    </location>
</feature>
<keyword evidence="3" id="KW-0812">Transmembrane</keyword>
<dbReference type="PROSITE" id="PS00211">
    <property type="entry name" value="ABC_TRANSPORTER_1"/>
    <property type="match status" value="1"/>
</dbReference>
<evidence type="ECO:0000256" key="5">
    <source>
        <dbReference type="ARBA" id="ARBA00023136"/>
    </source>
</evidence>
<evidence type="ECO:0000313" key="9">
    <source>
        <dbReference type="Proteomes" id="UP000253551"/>
    </source>
</evidence>
<keyword evidence="4" id="KW-1133">Transmembrane helix</keyword>
<dbReference type="Pfam" id="PF00005">
    <property type="entry name" value="ABC_tran"/>
    <property type="match status" value="1"/>
</dbReference>
<dbReference type="GO" id="GO:0016020">
    <property type="term" value="C:membrane"/>
    <property type="evidence" value="ECO:0007669"/>
    <property type="project" value="UniProtKB-SubCell"/>
</dbReference>
<dbReference type="InterPro" id="IPR034001">
    <property type="entry name" value="ABCG_PDR_1"/>
</dbReference>
<dbReference type="Proteomes" id="UP000253551">
    <property type="component" value="Unassembled WGS sequence"/>
</dbReference>
<dbReference type="EMBL" id="PJQM01006879">
    <property type="protein sequence ID" value="RCH78955.1"/>
    <property type="molecule type" value="Genomic_DNA"/>
</dbReference>
<dbReference type="Gene3D" id="3.40.50.300">
    <property type="entry name" value="P-loop containing nucleotide triphosphate hydrolases"/>
    <property type="match status" value="1"/>
</dbReference>
<feature type="domain" description="ABC transporter" evidence="7">
    <location>
        <begin position="104"/>
        <end position="358"/>
    </location>
</feature>
<dbReference type="InterPro" id="IPR017871">
    <property type="entry name" value="ABC_transporter-like_CS"/>
</dbReference>
<proteinExistence type="predicted"/>
<dbReference type="Pfam" id="PF14510">
    <property type="entry name" value="ABC_trans_N"/>
    <property type="match status" value="1"/>
</dbReference>
<evidence type="ECO:0000256" key="6">
    <source>
        <dbReference type="SAM" id="MobiDB-lite"/>
    </source>
</evidence>
<accession>A0A367IMQ8</accession>
<dbReference type="InterPro" id="IPR029481">
    <property type="entry name" value="ABC_trans_N"/>
</dbReference>
<gene>
    <name evidence="8" type="ORF">CU098_000798</name>
</gene>
<dbReference type="GO" id="GO:0140359">
    <property type="term" value="F:ABC-type transporter activity"/>
    <property type="evidence" value="ECO:0007669"/>
    <property type="project" value="InterPro"/>
</dbReference>
<dbReference type="InterPro" id="IPR003439">
    <property type="entry name" value="ABC_transporter-like_ATP-bd"/>
</dbReference>
<dbReference type="GO" id="GO:0016887">
    <property type="term" value="F:ATP hydrolysis activity"/>
    <property type="evidence" value="ECO:0007669"/>
    <property type="project" value="InterPro"/>
</dbReference>
<evidence type="ECO:0000259" key="7">
    <source>
        <dbReference type="PROSITE" id="PS50893"/>
    </source>
</evidence>
<evidence type="ECO:0000256" key="4">
    <source>
        <dbReference type="ARBA" id="ARBA00022989"/>
    </source>
</evidence>
<dbReference type="PANTHER" id="PTHR19241">
    <property type="entry name" value="ATP-BINDING CASSETTE TRANSPORTER"/>
    <property type="match status" value="1"/>
</dbReference>
<evidence type="ECO:0000256" key="3">
    <source>
        <dbReference type="ARBA" id="ARBA00022692"/>
    </source>
</evidence>
<organism evidence="8 9">
    <name type="scientific">Rhizopus stolonifer</name>
    <name type="common">Rhizopus nigricans</name>
    <dbReference type="NCBI Taxonomy" id="4846"/>
    <lineage>
        <taxon>Eukaryota</taxon>
        <taxon>Fungi</taxon>
        <taxon>Fungi incertae sedis</taxon>
        <taxon>Mucoromycota</taxon>
        <taxon>Mucoromycotina</taxon>
        <taxon>Mucoromycetes</taxon>
        <taxon>Mucorales</taxon>
        <taxon>Mucorineae</taxon>
        <taxon>Rhizopodaceae</taxon>
        <taxon>Rhizopus</taxon>
    </lineage>
</organism>
<comment type="subcellular location">
    <subcellularLocation>
        <location evidence="1">Membrane</location>
        <topology evidence="1">Multi-pass membrane protein</topology>
    </subcellularLocation>
</comment>
<dbReference type="SUPFAM" id="SSF52540">
    <property type="entry name" value="P-loop containing nucleoside triphosphate hydrolases"/>
    <property type="match status" value="1"/>
</dbReference>